<accession>B9LPL8</accession>
<dbReference type="SUPFAM" id="SSF52540">
    <property type="entry name" value="P-loop containing nucleoside triphosphate hydrolases"/>
    <property type="match status" value="1"/>
</dbReference>
<dbReference type="HOGENOM" id="CLU_000604_1_2_2"/>
<reference evidence="7 8" key="1">
    <citation type="journal article" date="2016" name="Stand. Genomic Sci.">
        <title>Complete genome sequence of the Antarctic Halorubrum lacusprofundi type strain ACAM 34.</title>
        <authorList>
            <person name="Anderson I.J."/>
            <person name="DasSarma P."/>
            <person name="Lucas S."/>
            <person name="Copeland A."/>
            <person name="Lapidus A."/>
            <person name="Del Rio T.G."/>
            <person name="Tice H."/>
            <person name="Dalin E."/>
            <person name="Bruce D.C."/>
            <person name="Goodwin L."/>
            <person name="Pitluck S."/>
            <person name="Sims D."/>
            <person name="Brettin T.S."/>
            <person name="Detter J.C."/>
            <person name="Han C.S."/>
            <person name="Larimer F."/>
            <person name="Hauser L."/>
            <person name="Land M."/>
            <person name="Ivanova N."/>
            <person name="Richardson P."/>
            <person name="Cavicchioli R."/>
            <person name="DasSarma S."/>
            <person name="Woese C.R."/>
            <person name="Kyrpides N.C."/>
        </authorList>
    </citation>
    <scope>NUCLEOTIDE SEQUENCE [LARGE SCALE GENOMIC DNA]</scope>
    <source>
        <strain evidence="8">ATCC 49239 / DSM 5036 / JCM 8891 / ACAM 34</strain>
    </source>
</reference>
<dbReference type="PANTHER" id="PTHR43335:SF4">
    <property type="entry name" value="ABC TRANSPORTER, ATP-BINDING PROTEIN"/>
    <property type="match status" value="1"/>
</dbReference>
<evidence type="ECO:0000313" key="8">
    <source>
        <dbReference type="Proteomes" id="UP000000740"/>
    </source>
</evidence>
<keyword evidence="2" id="KW-0813">Transport</keyword>
<protein>
    <submittedName>
        <fullName evidence="7">ABC transporter related</fullName>
    </submittedName>
</protein>
<gene>
    <name evidence="7" type="ordered locus">Hlac_1723</name>
</gene>
<dbReference type="Pfam" id="PF00005">
    <property type="entry name" value="ABC_tran"/>
    <property type="match status" value="1"/>
</dbReference>
<dbReference type="KEGG" id="hla:Hlac_1723"/>
<dbReference type="AlphaFoldDB" id="B9LPL8"/>
<dbReference type="InterPro" id="IPR027417">
    <property type="entry name" value="P-loop_NTPase"/>
</dbReference>
<keyword evidence="8" id="KW-1185">Reference proteome</keyword>
<dbReference type="Gene3D" id="3.40.50.300">
    <property type="entry name" value="P-loop containing nucleotide triphosphate hydrolases"/>
    <property type="match status" value="1"/>
</dbReference>
<dbReference type="Proteomes" id="UP000000740">
    <property type="component" value="Chromosome 1"/>
</dbReference>
<feature type="domain" description="ABC transporter" evidence="6">
    <location>
        <begin position="7"/>
        <end position="222"/>
    </location>
</feature>
<dbReference type="PROSITE" id="PS00211">
    <property type="entry name" value="ABC_TRANSPORTER_1"/>
    <property type="match status" value="1"/>
</dbReference>
<evidence type="ECO:0000256" key="5">
    <source>
        <dbReference type="SAM" id="MobiDB-lite"/>
    </source>
</evidence>
<dbReference type="PANTHER" id="PTHR43335">
    <property type="entry name" value="ABC TRANSPORTER, ATP-BINDING PROTEIN"/>
    <property type="match status" value="1"/>
</dbReference>
<comment type="similarity">
    <text evidence="1">Belongs to the ABC transporter superfamily.</text>
</comment>
<dbReference type="InterPro" id="IPR003593">
    <property type="entry name" value="AAA+_ATPase"/>
</dbReference>
<evidence type="ECO:0000256" key="2">
    <source>
        <dbReference type="ARBA" id="ARBA00022448"/>
    </source>
</evidence>
<dbReference type="InterPro" id="IPR017871">
    <property type="entry name" value="ABC_transporter-like_CS"/>
</dbReference>
<feature type="region of interest" description="Disordered" evidence="5">
    <location>
        <begin position="230"/>
        <end position="324"/>
    </location>
</feature>
<dbReference type="GO" id="GO:0005524">
    <property type="term" value="F:ATP binding"/>
    <property type="evidence" value="ECO:0007669"/>
    <property type="project" value="UniProtKB-KW"/>
</dbReference>
<dbReference type="InterPro" id="IPR003439">
    <property type="entry name" value="ABC_transporter-like_ATP-bd"/>
</dbReference>
<dbReference type="GO" id="GO:0016887">
    <property type="term" value="F:ATP hydrolysis activity"/>
    <property type="evidence" value="ECO:0007669"/>
    <property type="project" value="InterPro"/>
</dbReference>
<feature type="compositionally biased region" description="Acidic residues" evidence="5">
    <location>
        <begin position="235"/>
        <end position="313"/>
    </location>
</feature>
<name>B9LPL8_HALLT</name>
<evidence type="ECO:0000259" key="6">
    <source>
        <dbReference type="PROSITE" id="PS50893"/>
    </source>
</evidence>
<dbReference type="PROSITE" id="PS50893">
    <property type="entry name" value="ABC_TRANSPORTER_2"/>
    <property type="match status" value="1"/>
</dbReference>
<proteinExistence type="inferred from homology"/>
<keyword evidence="4" id="KW-0067">ATP-binding</keyword>
<evidence type="ECO:0000256" key="3">
    <source>
        <dbReference type="ARBA" id="ARBA00022741"/>
    </source>
</evidence>
<sequence length="324" mass="33260">MPDETVAALSDVTRTYGGVPVLDSVSLTVEPGLTAVIGPNGSGKSTLLGVLVGATAPTAGEVRHPGATGPKPIGYLPQRVPFREGFTARETLAFYARLVGDDPDAALDRVGLGDAGDRRVEALSGGMRRLLGIAQAVLGDPSLVVLDEPASGLDPGMRERAFRAAADQADGDTAVVVSSHALDLVDDHADRVVVLRRGEVAAEGPLDRLLDEHGVANASELYRVVIGELGAPAGDEGEGPDDEDESDGESDDGDDEGESDGDDEGESDGDDEGESDGDDEGESDGDDEGESDGDDEGESDGDDEGESDGDEPEPTVHVTGVSDR</sequence>
<dbReference type="SMART" id="SM00382">
    <property type="entry name" value="AAA"/>
    <property type="match status" value="1"/>
</dbReference>
<dbReference type="EMBL" id="CP001365">
    <property type="protein sequence ID" value="ACM57306.1"/>
    <property type="molecule type" value="Genomic_DNA"/>
</dbReference>
<keyword evidence="3" id="KW-0547">Nucleotide-binding</keyword>
<dbReference type="eggNOG" id="arCOG00194">
    <property type="taxonomic scope" value="Archaea"/>
</dbReference>
<evidence type="ECO:0000256" key="1">
    <source>
        <dbReference type="ARBA" id="ARBA00005417"/>
    </source>
</evidence>
<evidence type="ECO:0000256" key="4">
    <source>
        <dbReference type="ARBA" id="ARBA00022840"/>
    </source>
</evidence>
<organism evidence="7 8">
    <name type="scientific">Halorubrum lacusprofundi (strain ATCC 49239 / DSM 5036 / JCM 8891 / ACAM 34)</name>
    <dbReference type="NCBI Taxonomy" id="416348"/>
    <lineage>
        <taxon>Archaea</taxon>
        <taxon>Methanobacteriati</taxon>
        <taxon>Methanobacteriota</taxon>
        <taxon>Stenosarchaea group</taxon>
        <taxon>Halobacteria</taxon>
        <taxon>Halobacteriales</taxon>
        <taxon>Haloferacaceae</taxon>
        <taxon>Halorubrum</taxon>
    </lineage>
</organism>
<evidence type="ECO:0000313" key="7">
    <source>
        <dbReference type="EMBL" id="ACM57306.1"/>
    </source>
</evidence>